<dbReference type="RefSeq" id="XP_018738304.1">
    <property type="nucleotide sequence ID" value="XM_018880490.1"/>
</dbReference>
<dbReference type="PANTHER" id="PTHR40633">
    <property type="entry name" value="MATRIX PROTEIN, PUTATIVE (AFU_ORTHOLOGUE AFUA_8G05410)-RELATED"/>
    <property type="match status" value="1"/>
</dbReference>
<reference evidence="5 6" key="1">
    <citation type="submission" date="2016-02" db="EMBL/GenBank/DDBJ databases">
        <title>Complete genome sequence and transcriptome regulation of the pentose utilising yeast Sugiyamaella lignohabitans.</title>
        <authorList>
            <person name="Bellasio M."/>
            <person name="Peymann A."/>
            <person name="Valli M."/>
            <person name="Sipitzky M."/>
            <person name="Graf A."/>
            <person name="Sauer M."/>
            <person name="Marx H."/>
            <person name="Mattanovich D."/>
        </authorList>
    </citation>
    <scope>NUCLEOTIDE SEQUENCE [LARGE SCALE GENOMIC DNA]</scope>
    <source>
        <strain evidence="5 6">CBS 10342</strain>
    </source>
</reference>
<accession>A0A161HNQ9</accession>
<sequence>MVSIKRALVGIMSVAAVMAGSSDNSIVTPGWGQTANANDVLKITWNPTTSGNVNLVLRQGGSQDLTTLYTIASNIANSGSYTWNIPANQGTNTDYSIEIVPVDNSDESNFSPYFTILGVGQGITSSSAASGSATSTDSQSSVASSASASASGTSSDSTSSATTSGSASASATDSSSTDSATSSGATTGSSLSTKAKAAVSTSAQSSAATSAATTSASASKSAATGAAAVQPVNAAVALGAALGAVVLATL</sequence>
<evidence type="ECO:0000313" key="6">
    <source>
        <dbReference type="Proteomes" id="UP000189580"/>
    </source>
</evidence>
<proteinExistence type="predicted"/>
<dbReference type="InterPro" id="IPR052982">
    <property type="entry name" value="SRP1/TIP1-like"/>
</dbReference>
<evidence type="ECO:0000256" key="2">
    <source>
        <dbReference type="SAM" id="MobiDB-lite"/>
    </source>
</evidence>
<name>A0A161HNQ9_9ASCO</name>
<feature type="chain" id="PRO_5007822710" evidence="3">
    <location>
        <begin position="20"/>
        <end position="250"/>
    </location>
</feature>
<feature type="region of interest" description="Disordered" evidence="2">
    <location>
        <begin position="146"/>
        <end position="189"/>
    </location>
</feature>
<dbReference type="PANTHER" id="PTHR40633:SF1">
    <property type="entry name" value="GPI ANCHORED SERINE-THREONINE RICH PROTEIN (AFU_ORTHOLOGUE AFUA_1G03630)"/>
    <property type="match status" value="1"/>
</dbReference>
<evidence type="ECO:0000256" key="3">
    <source>
        <dbReference type="SAM" id="SignalP"/>
    </source>
</evidence>
<keyword evidence="1 3" id="KW-0732">Signal</keyword>
<dbReference type="InterPro" id="IPR018466">
    <property type="entry name" value="Kre9/Knh1-like_N"/>
</dbReference>
<gene>
    <name evidence="5" type="ORF">AWJ20_3471</name>
</gene>
<evidence type="ECO:0000313" key="5">
    <source>
        <dbReference type="EMBL" id="ANB15827.1"/>
    </source>
</evidence>
<feature type="domain" description="Yeast cell wall synthesis Kre9/Knh1-like N-terminal" evidence="4">
    <location>
        <begin position="28"/>
        <end position="116"/>
    </location>
</feature>
<dbReference type="EMBL" id="CP014503">
    <property type="protein sequence ID" value="ANB15827.1"/>
    <property type="molecule type" value="Genomic_DNA"/>
</dbReference>
<organism evidence="5 6">
    <name type="scientific">Sugiyamaella lignohabitans</name>
    <dbReference type="NCBI Taxonomy" id="796027"/>
    <lineage>
        <taxon>Eukaryota</taxon>
        <taxon>Fungi</taxon>
        <taxon>Dikarya</taxon>
        <taxon>Ascomycota</taxon>
        <taxon>Saccharomycotina</taxon>
        <taxon>Dipodascomycetes</taxon>
        <taxon>Dipodascales</taxon>
        <taxon>Trichomonascaceae</taxon>
        <taxon>Sugiyamaella</taxon>
    </lineage>
</organism>
<evidence type="ECO:0000259" key="4">
    <source>
        <dbReference type="Pfam" id="PF10342"/>
    </source>
</evidence>
<dbReference type="AlphaFoldDB" id="A0A161HNQ9"/>
<dbReference type="Proteomes" id="UP000189580">
    <property type="component" value="Chromosome b"/>
</dbReference>
<protein>
    <submittedName>
        <fullName evidence="5">Putative GPI anchored protein</fullName>
    </submittedName>
</protein>
<dbReference type="KEGG" id="slb:AWJ20_3471"/>
<evidence type="ECO:0000256" key="1">
    <source>
        <dbReference type="ARBA" id="ARBA00022729"/>
    </source>
</evidence>
<dbReference type="GeneID" id="30035497"/>
<dbReference type="OrthoDB" id="2260257at2759"/>
<dbReference type="Pfam" id="PF10342">
    <property type="entry name" value="Kre9_KNH"/>
    <property type="match status" value="1"/>
</dbReference>
<keyword evidence="6" id="KW-1185">Reference proteome</keyword>
<feature type="signal peptide" evidence="3">
    <location>
        <begin position="1"/>
        <end position="19"/>
    </location>
</feature>